<evidence type="ECO:0000313" key="10">
    <source>
        <dbReference type="EMBL" id="GME75064.1"/>
    </source>
</evidence>
<feature type="compositionally biased region" description="Polar residues" evidence="9">
    <location>
        <begin position="426"/>
        <end position="444"/>
    </location>
</feature>
<evidence type="ECO:0000256" key="4">
    <source>
        <dbReference type="ARBA" id="ARBA00022490"/>
    </source>
</evidence>
<dbReference type="AlphaFoldDB" id="A0A9W6WJ73"/>
<organism evidence="10 11">
    <name type="scientific">Candida boidinii</name>
    <name type="common">Yeast</name>
    <dbReference type="NCBI Taxonomy" id="5477"/>
    <lineage>
        <taxon>Eukaryota</taxon>
        <taxon>Fungi</taxon>
        <taxon>Dikarya</taxon>
        <taxon>Ascomycota</taxon>
        <taxon>Saccharomycotina</taxon>
        <taxon>Pichiomycetes</taxon>
        <taxon>Pichiales</taxon>
        <taxon>Pichiaceae</taxon>
        <taxon>Ogataea</taxon>
        <taxon>Ogataea/Candida clade</taxon>
    </lineage>
</organism>
<proteinExistence type="inferred from homology"/>
<dbReference type="GO" id="GO:0005634">
    <property type="term" value="C:nucleus"/>
    <property type="evidence" value="ECO:0007669"/>
    <property type="project" value="UniProtKB-SubCell"/>
</dbReference>
<name>A0A9W6WJ73_CANBO</name>
<evidence type="ECO:0000256" key="5">
    <source>
        <dbReference type="ARBA" id="ARBA00022491"/>
    </source>
</evidence>
<protein>
    <submittedName>
        <fullName evidence="10">Unnamed protein product</fullName>
    </submittedName>
</protein>
<feature type="compositionally biased region" description="Low complexity" evidence="9">
    <location>
        <begin position="1"/>
        <end position="18"/>
    </location>
</feature>
<evidence type="ECO:0000256" key="7">
    <source>
        <dbReference type="ARBA" id="ARBA00023163"/>
    </source>
</evidence>
<comment type="subcellular location">
    <subcellularLocation>
        <location evidence="2">Cytoplasm</location>
    </subcellularLocation>
    <subcellularLocation>
        <location evidence="1">Nucleus</location>
    </subcellularLocation>
</comment>
<keyword evidence="6" id="KW-0805">Transcription regulation</keyword>
<evidence type="ECO:0000256" key="9">
    <source>
        <dbReference type="SAM" id="MobiDB-lite"/>
    </source>
</evidence>
<feature type="compositionally biased region" description="Polar residues" evidence="9">
    <location>
        <begin position="42"/>
        <end position="52"/>
    </location>
</feature>
<feature type="region of interest" description="Disordered" evidence="9">
    <location>
        <begin position="465"/>
        <end position="488"/>
    </location>
</feature>
<feature type="region of interest" description="Disordered" evidence="9">
    <location>
        <begin position="1"/>
        <end position="167"/>
    </location>
</feature>
<feature type="compositionally biased region" description="Polar residues" evidence="9">
    <location>
        <begin position="93"/>
        <end position="111"/>
    </location>
</feature>
<gene>
    <name evidence="10" type="ORF">Cboi02_000464200</name>
</gene>
<keyword evidence="4" id="KW-0963">Cytoplasm</keyword>
<keyword evidence="8" id="KW-0539">Nucleus</keyword>
<dbReference type="Pfam" id="PF08528">
    <property type="entry name" value="Whi5"/>
    <property type="match status" value="1"/>
</dbReference>
<comment type="similarity">
    <text evidence="3">Belongs to the WHI5/NRM1 family.</text>
</comment>
<sequence length="498" mass="55382">MTTTAPSTNPSQSSTNQSGLTKSQNSLRHNELNEHMDEPIEPNNSTQKPITINNTSNTNNTTNDNNDNNDSFNPPSTPRLSNNAKLSDAPLMQHSNSSTEISPQRNSSNHNNKLKEPTTPSMKRHSFDPRNNLFPKTPERTPHGLNNEGTPLLSPSHHIFQTPSSSSLKRRSTDFYQLLKSPEVNLINNNSSNEYDLKKKSLDLHKATMNISSLISGNGSNSNTNINTNNGSTITETSLSSSLLASPGNSGYVFHDNFLLTSPKRSSNGYRVKKKNNAEIKEISENLKTRLNYAALKIQNGWEQKSIEELQMTLSHDDGDETNPSTKITTNKIIRDNDNDEDVEIYDAVHTNNNSNKFSNKRVAVDANDNQDDQDKPMTDSDSTFDNFWKSDRNTLPDYKELNISKSTKVDLSHSSNSLSHKNSHIVSNKNLSPAKPNHSSPSKRTPRMTLDQIAKKHANGNAEDALVDALSPKRSTNPPRSSRKRSNHVLNVVIFTS</sequence>
<dbReference type="GO" id="GO:0005737">
    <property type="term" value="C:cytoplasm"/>
    <property type="evidence" value="ECO:0007669"/>
    <property type="project" value="UniProtKB-SubCell"/>
</dbReference>
<reference evidence="10" key="1">
    <citation type="submission" date="2023-04" db="EMBL/GenBank/DDBJ databases">
        <title>Candida boidinii NBRC 10035.</title>
        <authorList>
            <person name="Ichikawa N."/>
            <person name="Sato H."/>
            <person name="Tonouchi N."/>
        </authorList>
    </citation>
    <scope>NUCLEOTIDE SEQUENCE</scope>
    <source>
        <strain evidence="10">NBRC 10035</strain>
    </source>
</reference>
<evidence type="ECO:0000313" key="11">
    <source>
        <dbReference type="Proteomes" id="UP001165120"/>
    </source>
</evidence>
<feature type="compositionally biased region" description="Low complexity" evidence="9">
    <location>
        <begin position="53"/>
        <end position="74"/>
    </location>
</feature>
<feature type="region of interest" description="Disordered" evidence="9">
    <location>
        <begin position="413"/>
        <end position="447"/>
    </location>
</feature>
<dbReference type="Proteomes" id="UP001165120">
    <property type="component" value="Unassembled WGS sequence"/>
</dbReference>
<comment type="caution">
    <text evidence="10">The sequence shown here is derived from an EMBL/GenBank/DDBJ whole genome shotgun (WGS) entry which is preliminary data.</text>
</comment>
<dbReference type="InterPro" id="IPR013734">
    <property type="entry name" value="TF_Nrm1/Whi5"/>
</dbReference>
<dbReference type="EMBL" id="BSXN01001950">
    <property type="protein sequence ID" value="GME75064.1"/>
    <property type="molecule type" value="Genomic_DNA"/>
</dbReference>
<feature type="region of interest" description="Disordered" evidence="9">
    <location>
        <begin position="351"/>
        <end position="392"/>
    </location>
</feature>
<evidence type="ECO:0000256" key="2">
    <source>
        <dbReference type="ARBA" id="ARBA00004496"/>
    </source>
</evidence>
<keyword evidence="11" id="KW-1185">Reference proteome</keyword>
<evidence type="ECO:0000256" key="3">
    <source>
        <dbReference type="ARBA" id="ARBA00006922"/>
    </source>
</evidence>
<feature type="compositionally biased region" description="Basic and acidic residues" evidence="9">
    <location>
        <begin position="28"/>
        <end position="38"/>
    </location>
</feature>
<evidence type="ECO:0000256" key="6">
    <source>
        <dbReference type="ARBA" id="ARBA00023015"/>
    </source>
</evidence>
<evidence type="ECO:0000256" key="8">
    <source>
        <dbReference type="ARBA" id="ARBA00023242"/>
    </source>
</evidence>
<evidence type="ECO:0000256" key="1">
    <source>
        <dbReference type="ARBA" id="ARBA00004123"/>
    </source>
</evidence>
<keyword evidence="5" id="KW-0678">Repressor</keyword>
<accession>A0A9W6WJ73</accession>
<keyword evidence="7" id="KW-0804">Transcription</keyword>